<sequence>MKVSNRRARAIRMYERLLSEGIVNEQQYSATILLAASCYQCEERTRKTKTQKTTYKDIHFNFVSPYEMALYIISLPMWFEWQEQAKIYDNIPNTFNKEKENSRPTVDRIESEEHYERGNIRHVPMELNRDLSHEKKKKPQAYFYMKDGKLFFKKFNSITDIESELDISSYYRKRAINIMTIFQQKQRNPIEEIAELEWKVTERNKRIEMMKRRGKELNYIEALKQLNKLDIETIKSLNANYKS</sequence>
<reference evidence="1 2" key="1">
    <citation type="journal article" date="2014" name="BMC Genomics">
        <title>Genomic comparison of sporeforming bacilli isolated from milk.</title>
        <authorList>
            <person name="Moreno Switt A.I."/>
            <person name="Andrus A.D."/>
            <person name="Ranieri M.L."/>
            <person name="Orsi R.H."/>
            <person name="Ivy R."/>
            <person name="den Bakker H.C."/>
            <person name="Martin N.H."/>
            <person name="Wiedmann M."/>
            <person name="Boor K.J."/>
        </authorList>
    </citation>
    <scope>NUCLEOTIDE SEQUENCE [LARGE SCALE GENOMIC DNA]</scope>
    <source>
        <strain evidence="1 2">FSL R5-213</strain>
    </source>
</reference>
<dbReference type="EMBL" id="ASQA01000034">
    <property type="protein sequence ID" value="ETT82257.1"/>
    <property type="molecule type" value="Genomic_DNA"/>
</dbReference>
<evidence type="ECO:0000313" key="2">
    <source>
        <dbReference type="Proteomes" id="UP000019062"/>
    </source>
</evidence>
<keyword evidence="2" id="KW-1185">Reference proteome</keyword>
<dbReference type="RefSeq" id="WP_038186797.1">
    <property type="nucleotide sequence ID" value="NZ_ASQA01000034.1"/>
</dbReference>
<name>W4EQH4_9BACL</name>
<dbReference type="Proteomes" id="UP000019062">
    <property type="component" value="Unassembled WGS sequence"/>
</dbReference>
<organism evidence="1 2">
    <name type="scientific">Viridibacillus arenosi FSL R5-213</name>
    <dbReference type="NCBI Taxonomy" id="1227360"/>
    <lineage>
        <taxon>Bacteria</taxon>
        <taxon>Bacillati</taxon>
        <taxon>Bacillota</taxon>
        <taxon>Bacilli</taxon>
        <taxon>Bacillales</taxon>
        <taxon>Caryophanaceae</taxon>
        <taxon>Viridibacillus</taxon>
    </lineage>
</organism>
<evidence type="ECO:0000313" key="1">
    <source>
        <dbReference type="EMBL" id="ETT82257.1"/>
    </source>
</evidence>
<dbReference type="AlphaFoldDB" id="W4EQH4"/>
<comment type="caution">
    <text evidence="1">The sequence shown here is derived from an EMBL/GenBank/DDBJ whole genome shotgun (WGS) entry which is preliminary data.</text>
</comment>
<gene>
    <name evidence="1" type="ORF">C176_14742</name>
</gene>
<proteinExistence type="predicted"/>
<protein>
    <submittedName>
        <fullName evidence="1">Uncharacterized protein</fullName>
    </submittedName>
</protein>
<accession>W4EQH4</accession>